<dbReference type="Pfam" id="PF00196">
    <property type="entry name" value="GerE"/>
    <property type="match status" value="1"/>
</dbReference>
<dbReference type="GO" id="GO:0006355">
    <property type="term" value="P:regulation of DNA-templated transcription"/>
    <property type="evidence" value="ECO:0007669"/>
    <property type="project" value="InterPro"/>
</dbReference>
<dbReference type="CDD" id="cd06170">
    <property type="entry name" value="LuxR_C_like"/>
    <property type="match status" value="1"/>
</dbReference>
<dbReference type="PANTHER" id="PTHR44688:SF16">
    <property type="entry name" value="DNA-BINDING TRANSCRIPTIONAL ACTIVATOR DEVR_DOSR"/>
    <property type="match status" value="1"/>
</dbReference>
<proteinExistence type="predicted"/>
<evidence type="ECO:0000256" key="1">
    <source>
        <dbReference type="ARBA" id="ARBA00023015"/>
    </source>
</evidence>
<keyword evidence="3" id="KW-0804">Transcription</keyword>
<dbReference type="Gene3D" id="1.10.10.10">
    <property type="entry name" value="Winged helix-like DNA-binding domain superfamily/Winged helix DNA-binding domain"/>
    <property type="match status" value="1"/>
</dbReference>
<keyword evidence="7" id="KW-1185">Reference proteome</keyword>
<evidence type="ECO:0000313" key="6">
    <source>
        <dbReference type="EMBL" id="AZS35938.1"/>
    </source>
</evidence>
<evidence type="ECO:0000256" key="4">
    <source>
        <dbReference type="SAM" id="MobiDB-lite"/>
    </source>
</evidence>
<dbReference type="PANTHER" id="PTHR44688">
    <property type="entry name" value="DNA-BINDING TRANSCRIPTIONAL ACTIVATOR DEVR_DOSR"/>
    <property type="match status" value="1"/>
</dbReference>
<evidence type="ECO:0000259" key="5">
    <source>
        <dbReference type="PROSITE" id="PS50043"/>
    </source>
</evidence>
<dbReference type="PROSITE" id="PS50043">
    <property type="entry name" value="HTH_LUXR_2"/>
    <property type="match status" value="1"/>
</dbReference>
<dbReference type="InterPro" id="IPR000792">
    <property type="entry name" value="Tscrpt_reg_LuxR_C"/>
</dbReference>
<dbReference type="KEGG" id="mlv:CVS47_00536"/>
<dbReference type="SUPFAM" id="SSF52540">
    <property type="entry name" value="P-loop containing nucleoside triphosphate hydrolases"/>
    <property type="match status" value="1"/>
</dbReference>
<dbReference type="PRINTS" id="PR00038">
    <property type="entry name" value="HTHLUXR"/>
</dbReference>
<sequence length="840" mass="87835">MNAAPRMSGHLSSAEPPALLPILARTHAEVLATGGAPHRALIIGPAGSGKSRLLRRLRQRIAAGGTAVVRLTSAVDVPGLPQSDVLLVDDAHLLDPALLAAVADRAADVDAGLLVACRPLLPGAPAEAATRILEQSQPALVLGHVSRADVAAHLEERGTSLTTACLRDILSTTGGAAWLVAEALAVHDGERCDDPRHPETADALQDVVAHRLRSSTPAVRAFVEAVCLASEGEPAPDAEPALVLAAYAEGFLLSNGSPMPLVRDAVLSTLSVERLIRAFTDDAAADASLRLPAGVRDPRLAAALLHRGDEMLTTDPGRARELYRSAQESGADETVVAVRVASAAWALGAIDAAGSALDSVEVPEGHADRDAAIDLSASIWAARGLLPMSDQVYRSAVPRSPLTSAHASVAAIAVADRERGLRHATAAPGRTIPSTLSVATDLLSRGLAQSLTGSGQSALHDLVRASEMYSASGASGPTPELPAVLAALAALNLGEPEVAHSVLESAVNAGHGGAWAQRRLLLWKAWVALQQERAGDVESTLAGILPDARSLAPRERLLLDALTVAIARRYHDAAALTTAWRGARESLLRAQFDLYSILPLGEFVVTAVRVGEIDRVQPHFTEALASMSRLGSPPLWSAHLHWAGVQRAILLDSPAQLRPHARALVEAAAHNRLAATMAQAGRVWTSVLAGTVDADAVEDAALGLSAVGLAWDGARLAGHGAGLTDERRTISRLLAVARRLHPHEEVRPTAMEEAPASPSKPRSHSELSARELEVAALVVQGKTYAEIGTAIFISPRTAEHHIARIRRRLGATNRSDLIAKLRVALDESADDGGAQNRASA</sequence>
<protein>
    <submittedName>
        <fullName evidence="6">Spore germination protein GerE</fullName>
    </submittedName>
</protein>
<evidence type="ECO:0000256" key="2">
    <source>
        <dbReference type="ARBA" id="ARBA00023125"/>
    </source>
</evidence>
<feature type="region of interest" description="Disordered" evidence="4">
    <location>
        <begin position="744"/>
        <end position="767"/>
    </location>
</feature>
<dbReference type="EMBL" id="CP031423">
    <property type="protein sequence ID" value="AZS35938.1"/>
    <property type="molecule type" value="Genomic_DNA"/>
</dbReference>
<evidence type="ECO:0000256" key="3">
    <source>
        <dbReference type="ARBA" id="ARBA00023163"/>
    </source>
</evidence>
<organism evidence="6 7">
    <name type="scientific">Microbacterium lemovicicum</name>
    <dbReference type="NCBI Taxonomy" id="1072463"/>
    <lineage>
        <taxon>Bacteria</taxon>
        <taxon>Bacillati</taxon>
        <taxon>Actinomycetota</taxon>
        <taxon>Actinomycetes</taxon>
        <taxon>Micrococcales</taxon>
        <taxon>Microbacteriaceae</taxon>
        <taxon>Microbacterium</taxon>
    </lineage>
</organism>
<dbReference type="RefSeq" id="WP_127094698.1">
    <property type="nucleotide sequence ID" value="NZ_CP031423.1"/>
</dbReference>
<dbReference type="GO" id="GO:0003677">
    <property type="term" value="F:DNA binding"/>
    <property type="evidence" value="ECO:0007669"/>
    <property type="project" value="UniProtKB-KW"/>
</dbReference>
<dbReference type="Proteomes" id="UP000276888">
    <property type="component" value="Chromosome"/>
</dbReference>
<dbReference type="InterPro" id="IPR027417">
    <property type="entry name" value="P-loop_NTPase"/>
</dbReference>
<reference evidence="6 7" key="1">
    <citation type="submission" date="2018-08" db="EMBL/GenBank/DDBJ databases">
        <title>Microbacterium lemovicicum sp. nov., a bacterium isolated from a natural uranium-rich soil.</title>
        <authorList>
            <person name="ORTET P."/>
        </authorList>
    </citation>
    <scope>NUCLEOTIDE SEQUENCE [LARGE SCALE GENOMIC DNA]</scope>
    <source>
        <strain evidence="6 7">Viu22</strain>
    </source>
</reference>
<dbReference type="AlphaFoldDB" id="A0A3Q9IWL0"/>
<accession>A0A3Q9IWL0</accession>
<evidence type="ECO:0000313" key="7">
    <source>
        <dbReference type="Proteomes" id="UP000276888"/>
    </source>
</evidence>
<gene>
    <name evidence="6" type="primary">gerE</name>
    <name evidence="6" type="ORF">CVS47_00536</name>
</gene>
<dbReference type="InterPro" id="IPR016032">
    <property type="entry name" value="Sig_transdc_resp-reg_C-effctor"/>
</dbReference>
<dbReference type="SUPFAM" id="SSF46894">
    <property type="entry name" value="C-terminal effector domain of the bipartite response regulators"/>
    <property type="match status" value="1"/>
</dbReference>
<feature type="domain" description="HTH luxR-type" evidence="5">
    <location>
        <begin position="760"/>
        <end position="825"/>
    </location>
</feature>
<keyword evidence="1" id="KW-0805">Transcription regulation</keyword>
<keyword evidence="2" id="KW-0238">DNA-binding</keyword>
<dbReference type="OrthoDB" id="4811808at2"/>
<name>A0A3Q9IWL0_9MICO</name>
<dbReference type="SMART" id="SM00421">
    <property type="entry name" value="HTH_LUXR"/>
    <property type="match status" value="1"/>
</dbReference>
<dbReference type="InterPro" id="IPR036388">
    <property type="entry name" value="WH-like_DNA-bd_sf"/>
</dbReference>